<reference evidence="2 3" key="1">
    <citation type="submission" date="2019-06" db="EMBL/GenBank/DDBJ databases">
        <title>Sorghum-associated microbial communities from plants grown in Nebraska, USA.</title>
        <authorList>
            <person name="Schachtman D."/>
        </authorList>
    </citation>
    <scope>NUCLEOTIDE SEQUENCE [LARGE SCALE GENOMIC DNA]</scope>
    <source>
        <strain evidence="2 3">1225</strain>
    </source>
</reference>
<keyword evidence="3" id="KW-1185">Reference proteome</keyword>
<accession>A0A561QAY0</accession>
<protein>
    <submittedName>
        <fullName evidence="2">Uncharacterized protein</fullName>
    </submittedName>
</protein>
<organism evidence="2 3">
    <name type="scientific">Neorhizobium alkalisoli</name>
    <dbReference type="NCBI Taxonomy" id="528178"/>
    <lineage>
        <taxon>Bacteria</taxon>
        <taxon>Pseudomonadati</taxon>
        <taxon>Pseudomonadota</taxon>
        <taxon>Alphaproteobacteria</taxon>
        <taxon>Hyphomicrobiales</taxon>
        <taxon>Rhizobiaceae</taxon>
        <taxon>Rhizobium/Agrobacterium group</taxon>
        <taxon>Neorhizobium</taxon>
    </lineage>
</organism>
<feature type="region of interest" description="Disordered" evidence="1">
    <location>
        <begin position="1"/>
        <end position="20"/>
    </location>
</feature>
<feature type="non-terminal residue" evidence="2">
    <location>
        <position position="1"/>
    </location>
</feature>
<dbReference type="Proteomes" id="UP000320653">
    <property type="component" value="Unassembled WGS sequence"/>
</dbReference>
<name>A0A561QAY0_9HYPH</name>
<sequence length="206" mass="22012">EAYQDIVGIAQPGRVSSEPRPELIKQSNFLSAPPYAPNRLSSAWKPTEAGKKITSPARVDATSTFLSDLQANRAGMGEFDKLTKGSQTDSVLNIAKSIVTDAQKGMTFDSLKAARTHVGQLAADAEDRVLKNHLDGLYASLTSDMEKTAVASGDDALSSFKTANDHFKGYIDPVTGFGKGSEADSILKKNTDDILNWSMSGAKNGR</sequence>
<dbReference type="AlphaFoldDB" id="A0A561QAY0"/>
<evidence type="ECO:0000256" key="1">
    <source>
        <dbReference type="SAM" id="MobiDB-lite"/>
    </source>
</evidence>
<evidence type="ECO:0000313" key="3">
    <source>
        <dbReference type="Proteomes" id="UP000320653"/>
    </source>
</evidence>
<gene>
    <name evidence="2" type="ORF">FHW37_1111</name>
</gene>
<proteinExistence type="predicted"/>
<comment type="caution">
    <text evidence="2">The sequence shown here is derived from an EMBL/GenBank/DDBJ whole genome shotgun (WGS) entry which is preliminary data.</text>
</comment>
<evidence type="ECO:0000313" key="2">
    <source>
        <dbReference type="EMBL" id="TWF47501.1"/>
    </source>
</evidence>
<dbReference type="EMBL" id="VIWP01000011">
    <property type="protein sequence ID" value="TWF47501.1"/>
    <property type="molecule type" value="Genomic_DNA"/>
</dbReference>